<feature type="transmembrane region" description="Helical" evidence="1">
    <location>
        <begin position="60"/>
        <end position="84"/>
    </location>
</feature>
<protein>
    <submittedName>
        <fullName evidence="2">Uncharacterized protein</fullName>
    </submittedName>
</protein>
<feature type="transmembrane region" description="Helical" evidence="1">
    <location>
        <begin position="12"/>
        <end position="31"/>
    </location>
</feature>
<keyword evidence="1" id="KW-1133">Transmembrane helix</keyword>
<sequence>MAYLSNAIPPKVVIAFALSAVYPLAIWYSIFTKKSLIRNLILQYYKIDIPPVQSSSQPKIIINSIIMISFLIPVISSTVAMAFAQDDPPMKRYYSFHLCLEDNFFSFLIRFTVMQLIFFCQYSFISVAMVMCGALYCNLSDLLHRFAEGLRYLHCKSISHRNLVVPMQLHASLFKMAHKLQNATSVTACLILCSQILAMFVILTTYILLDSEQWSIPLAFESIPGISTVPLTVVGIILCGSRIPSQVENCNIYLLSLHDQLTSEPKVDRESLILVKAMLNKRFPYMSACSLAKFTPKLIVSIFGSLLTYGLLIVNMKETESPMGKNSTIVNC</sequence>
<dbReference type="Proteomes" id="UP000886998">
    <property type="component" value="Unassembled WGS sequence"/>
</dbReference>
<organism evidence="2 3">
    <name type="scientific">Trichonephila inaurata madagascariensis</name>
    <dbReference type="NCBI Taxonomy" id="2747483"/>
    <lineage>
        <taxon>Eukaryota</taxon>
        <taxon>Metazoa</taxon>
        <taxon>Ecdysozoa</taxon>
        <taxon>Arthropoda</taxon>
        <taxon>Chelicerata</taxon>
        <taxon>Arachnida</taxon>
        <taxon>Araneae</taxon>
        <taxon>Araneomorphae</taxon>
        <taxon>Entelegynae</taxon>
        <taxon>Araneoidea</taxon>
        <taxon>Nephilidae</taxon>
        <taxon>Trichonephila</taxon>
        <taxon>Trichonephila inaurata</taxon>
    </lineage>
</organism>
<keyword evidence="3" id="KW-1185">Reference proteome</keyword>
<feature type="transmembrane region" description="Helical" evidence="1">
    <location>
        <begin position="294"/>
        <end position="314"/>
    </location>
</feature>
<dbReference type="EMBL" id="BMAV01000564">
    <property type="protein sequence ID" value="GFY37941.1"/>
    <property type="molecule type" value="Genomic_DNA"/>
</dbReference>
<feature type="transmembrane region" description="Helical" evidence="1">
    <location>
        <begin position="104"/>
        <end position="137"/>
    </location>
</feature>
<comment type="caution">
    <text evidence="2">The sequence shown here is derived from an EMBL/GenBank/DDBJ whole genome shotgun (WGS) entry which is preliminary data.</text>
</comment>
<evidence type="ECO:0000313" key="2">
    <source>
        <dbReference type="EMBL" id="GFY37941.1"/>
    </source>
</evidence>
<name>A0A8X6WPY0_9ARAC</name>
<dbReference type="OrthoDB" id="6421446at2759"/>
<feature type="transmembrane region" description="Helical" evidence="1">
    <location>
        <begin position="185"/>
        <end position="209"/>
    </location>
</feature>
<keyword evidence="1" id="KW-0472">Membrane</keyword>
<gene>
    <name evidence="2" type="primary">AVEN_106467_1</name>
    <name evidence="2" type="ORF">TNIN_486971</name>
</gene>
<evidence type="ECO:0000256" key="1">
    <source>
        <dbReference type="SAM" id="Phobius"/>
    </source>
</evidence>
<accession>A0A8X6WPY0</accession>
<dbReference type="AlphaFoldDB" id="A0A8X6WPY0"/>
<proteinExistence type="predicted"/>
<evidence type="ECO:0000313" key="3">
    <source>
        <dbReference type="Proteomes" id="UP000886998"/>
    </source>
</evidence>
<keyword evidence="1" id="KW-0812">Transmembrane</keyword>
<reference evidence="2" key="1">
    <citation type="submission" date="2020-08" db="EMBL/GenBank/DDBJ databases">
        <title>Multicomponent nature underlies the extraordinary mechanical properties of spider dragline silk.</title>
        <authorList>
            <person name="Kono N."/>
            <person name="Nakamura H."/>
            <person name="Mori M."/>
            <person name="Yoshida Y."/>
            <person name="Ohtoshi R."/>
            <person name="Malay A.D."/>
            <person name="Moran D.A.P."/>
            <person name="Tomita M."/>
            <person name="Numata K."/>
            <person name="Arakawa K."/>
        </authorList>
    </citation>
    <scope>NUCLEOTIDE SEQUENCE</scope>
</reference>